<gene>
    <name evidence="2" type="ORF">LCGC14_2754050</name>
</gene>
<sequence>MREIKFRGLDVSGNTWHYGFLAIPEVGEYAGRSFISNKVGMPLAFEVRPETVGQLTGLKDKNRVEIYEGDVVSIGSGEDTWKVRYDWGAFILMSIEHRGNGALLYWKCEDWPLEVIGNICENPELLET</sequence>
<dbReference type="AlphaFoldDB" id="A0A0F8ZN28"/>
<dbReference type="InterPro" id="IPR023385">
    <property type="entry name" value="YopX-like_C"/>
</dbReference>
<comment type="caution">
    <text evidence="2">The sequence shown here is derived from an EMBL/GenBank/DDBJ whole genome shotgun (WGS) entry which is preliminary data.</text>
</comment>
<proteinExistence type="predicted"/>
<accession>A0A0F8ZN28</accession>
<dbReference type="Pfam" id="PF09643">
    <property type="entry name" value="YopX"/>
    <property type="match status" value="1"/>
</dbReference>
<evidence type="ECO:0000313" key="2">
    <source>
        <dbReference type="EMBL" id="KKK87360.1"/>
    </source>
</evidence>
<name>A0A0F8ZN28_9ZZZZ</name>
<dbReference type="EMBL" id="LAZR01050436">
    <property type="protein sequence ID" value="KKK87360.1"/>
    <property type="molecule type" value="Genomic_DNA"/>
</dbReference>
<protein>
    <recommendedName>
        <fullName evidence="1">YopX protein domain-containing protein</fullName>
    </recommendedName>
</protein>
<feature type="domain" description="YopX protein" evidence="1">
    <location>
        <begin position="45"/>
        <end position="127"/>
    </location>
</feature>
<evidence type="ECO:0000259" key="1">
    <source>
        <dbReference type="Pfam" id="PF09643"/>
    </source>
</evidence>
<dbReference type="InterPro" id="IPR019096">
    <property type="entry name" value="YopX_protein"/>
</dbReference>
<dbReference type="Gene3D" id="2.30.30.290">
    <property type="entry name" value="YopX-like domains"/>
    <property type="match status" value="1"/>
</dbReference>
<dbReference type="SUPFAM" id="SSF159006">
    <property type="entry name" value="YopX-like"/>
    <property type="match status" value="1"/>
</dbReference>
<feature type="non-terminal residue" evidence="2">
    <location>
        <position position="128"/>
    </location>
</feature>
<reference evidence="2" key="1">
    <citation type="journal article" date="2015" name="Nature">
        <title>Complex archaea that bridge the gap between prokaryotes and eukaryotes.</title>
        <authorList>
            <person name="Spang A."/>
            <person name="Saw J.H."/>
            <person name="Jorgensen S.L."/>
            <person name="Zaremba-Niedzwiedzka K."/>
            <person name="Martijn J."/>
            <person name="Lind A.E."/>
            <person name="van Eijk R."/>
            <person name="Schleper C."/>
            <person name="Guy L."/>
            <person name="Ettema T.J."/>
        </authorList>
    </citation>
    <scope>NUCLEOTIDE SEQUENCE</scope>
</reference>
<organism evidence="2">
    <name type="scientific">marine sediment metagenome</name>
    <dbReference type="NCBI Taxonomy" id="412755"/>
    <lineage>
        <taxon>unclassified sequences</taxon>
        <taxon>metagenomes</taxon>
        <taxon>ecological metagenomes</taxon>
    </lineage>
</organism>